<evidence type="ECO:0000313" key="1">
    <source>
        <dbReference type="EnsemblMetazoa" id="AQUA015048-PA"/>
    </source>
</evidence>
<accession>A0A182XTA3</accession>
<name>A0A182XTA3_ANOQN</name>
<dbReference type="Proteomes" id="UP000076407">
    <property type="component" value="Unassembled WGS sequence"/>
</dbReference>
<organism evidence="1 2">
    <name type="scientific">Anopheles quadriannulatus</name>
    <name type="common">Mosquito</name>
    <dbReference type="NCBI Taxonomy" id="34691"/>
    <lineage>
        <taxon>Eukaryota</taxon>
        <taxon>Metazoa</taxon>
        <taxon>Ecdysozoa</taxon>
        <taxon>Arthropoda</taxon>
        <taxon>Hexapoda</taxon>
        <taxon>Insecta</taxon>
        <taxon>Pterygota</taxon>
        <taxon>Neoptera</taxon>
        <taxon>Endopterygota</taxon>
        <taxon>Diptera</taxon>
        <taxon>Nematocera</taxon>
        <taxon>Culicoidea</taxon>
        <taxon>Culicidae</taxon>
        <taxon>Anophelinae</taxon>
        <taxon>Anopheles</taxon>
    </lineage>
</organism>
<proteinExistence type="predicted"/>
<sequence length="52" mass="5882">MQSNCKTSPIKSRLELARNILNSCTQSKHTQRKGLRLSIDPLVLQNTCNNVK</sequence>
<reference evidence="1" key="1">
    <citation type="submission" date="2020-05" db="UniProtKB">
        <authorList>
            <consortium name="EnsemblMetazoa"/>
        </authorList>
    </citation>
    <scope>IDENTIFICATION</scope>
    <source>
        <strain evidence="1">SANGQUA</strain>
    </source>
</reference>
<keyword evidence="2" id="KW-1185">Reference proteome</keyword>
<dbReference type="VEuPathDB" id="VectorBase:AQUA015048"/>
<evidence type="ECO:0000313" key="2">
    <source>
        <dbReference type="Proteomes" id="UP000076407"/>
    </source>
</evidence>
<protein>
    <submittedName>
        <fullName evidence="1">Uncharacterized protein</fullName>
    </submittedName>
</protein>
<dbReference type="AlphaFoldDB" id="A0A182XTA3"/>
<dbReference type="EnsemblMetazoa" id="AQUA015048-RA">
    <property type="protein sequence ID" value="AQUA015048-PA"/>
    <property type="gene ID" value="AQUA015048"/>
</dbReference>